<proteinExistence type="predicted"/>
<dbReference type="RefSeq" id="WP_194665274.1">
    <property type="nucleotide sequence ID" value="NZ_RDPI01001574.1"/>
</dbReference>
<feature type="non-terminal residue" evidence="2">
    <location>
        <position position="1"/>
    </location>
</feature>
<feature type="non-terminal residue" evidence="2">
    <location>
        <position position="107"/>
    </location>
</feature>
<dbReference type="PANTHER" id="PTHR33619">
    <property type="entry name" value="POLYSACCHARIDE EXPORT PROTEIN GFCE-RELATED"/>
    <property type="match status" value="1"/>
</dbReference>
<dbReference type="Proteomes" id="UP000726136">
    <property type="component" value="Unassembled WGS sequence"/>
</dbReference>
<keyword evidence="2" id="KW-0813">Transport</keyword>
<keyword evidence="3" id="KW-1185">Reference proteome</keyword>
<organism evidence="2 3">
    <name type="scientific">Vibrio anguillarum</name>
    <name type="common">Listonella anguillarum</name>
    <dbReference type="NCBI Taxonomy" id="55601"/>
    <lineage>
        <taxon>Bacteria</taxon>
        <taxon>Pseudomonadati</taxon>
        <taxon>Pseudomonadota</taxon>
        <taxon>Gammaproteobacteria</taxon>
        <taxon>Vibrionales</taxon>
        <taxon>Vibrionaceae</taxon>
        <taxon>Vibrio</taxon>
    </lineage>
</organism>
<dbReference type="InterPro" id="IPR049712">
    <property type="entry name" value="Poly_export"/>
</dbReference>
<feature type="domain" description="Soluble ligand binding" evidence="1">
    <location>
        <begin position="43"/>
        <end position="91"/>
    </location>
</feature>
<gene>
    <name evidence="2" type="ORF">EAY46_30300</name>
</gene>
<reference evidence="2 3" key="1">
    <citation type="journal article" date="2021" name="PeerJ">
        <title>Analysis of 44 Vibrio anguillarum genomes reveals high genetic diversity.</title>
        <authorList>
            <person name="Hansen M.J."/>
            <person name="Dalsgaard I."/>
        </authorList>
    </citation>
    <scope>NUCLEOTIDE SEQUENCE [LARGE SCALE GENOMIC DNA]</scope>
    <source>
        <strain evidence="2 3">040915-1/1B</strain>
    </source>
</reference>
<comment type="caution">
    <text evidence="2">The sequence shown here is derived from an EMBL/GenBank/DDBJ whole genome shotgun (WGS) entry which is preliminary data.</text>
</comment>
<protein>
    <submittedName>
        <fullName evidence="2">Sugar transporter</fullName>
    </submittedName>
</protein>
<sequence length="107" mass="11732">KTEALGRLVIDLKQAVAGDSTNNIMLESGDKLYVPALQPILSVMGEVQFASNHTYRPGMSIEDYISAAGGTKKQADTDRIYVIRADGSVMLPNNSFWFSRKSKPLEP</sequence>
<keyword evidence="2" id="KW-0762">Sugar transport</keyword>
<dbReference type="EMBL" id="RDPI01001574">
    <property type="protein sequence ID" value="MBF4377269.1"/>
    <property type="molecule type" value="Genomic_DNA"/>
</dbReference>
<evidence type="ECO:0000259" key="1">
    <source>
        <dbReference type="Pfam" id="PF10531"/>
    </source>
</evidence>
<dbReference type="Pfam" id="PF10531">
    <property type="entry name" value="SLBB"/>
    <property type="match status" value="1"/>
</dbReference>
<evidence type="ECO:0000313" key="2">
    <source>
        <dbReference type="EMBL" id="MBF4377269.1"/>
    </source>
</evidence>
<dbReference type="PANTHER" id="PTHR33619:SF3">
    <property type="entry name" value="POLYSACCHARIDE EXPORT PROTEIN GFCE-RELATED"/>
    <property type="match status" value="1"/>
</dbReference>
<dbReference type="InterPro" id="IPR019554">
    <property type="entry name" value="Soluble_ligand-bd"/>
</dbReference>
<evidence type="ECO:0000313" key="3">
    <source>
        <dbReference type="Proteomes" id="UP000726136"/>
    </source>
</evidence>
<dbReference type="Gene3D" id="3.10.560.10">
    <property type="entry name" value="Outer membrane lipoprotein wza domain like"/>
    <property type="match status" value="1"/>
</dbReference>
<accession>A0ABR9ZFM5</accession>
<name>A0ABR9ZFM5_VIBAN</name>